<proteinExistence type="predicted"/>
<protein>
    <submittedName>
        <fullName evidence="2">Uncharacterized protein</fullName>
    </submittedName>
</protein>
<accession>A0A1K2CKV2</accession>
<evidence type="ECO:0000313" key="3">
    <source>
        <dbReference type="Proteomes" id="UP000181909"/>
    </source>
</evidence>
<sequence>MKRVMRGLTAAAATAVFAGGLIVALPGAASANDYGYTCKNWKTGSSTWSASCAVTRGKARTVTECSNRTIYGAWVGKGNWKFGGDCGKYALRAYDVQWKKA</sequence>
<dbReference type="AlphaFoldDB" id="A0A1K2CKV2"/>
<dbReference type="Proteomes" id="UP000181909">
    <property type="component" value="Unassembled WGS sequence"/>
</dbReference>
<gene>
    <name evidence="2" type="ORF">SAMN02787144_101152</name>
</gene>
<keyword evidence="1" id="KW-0732">Signal</keyword>
<evidence type="ECO:0000256" key="1">
    <source>
        <dbReference type="SAM" id="SignalP"/>
    </source>
</evidence>
<organism evidence="2 3">
    <name type="scientific">Streptomyces atratus</name>
    <dbReference type="NCBI Taxonomy" id="1893"/>
    <lineage>
        <taxon>Bacteria</taxon>
        <taxon>Bacillati</taxon>
        <taxon>Actinomycetota</taxon>
        <taxon>Actinomycetes</taxon>
        <taxon>Kitasatosporales</taxon>
        <taxon>Streptomycetaceae</taxon>
        <taxon>Streptomyces</taxon>
    </lineage>
</organism>
<dbReference type="RefSeq" id="WP_072486540.1">
    <property type="nucleotide sequence ID" value="NZ_CP108276.1"/>
</dbReference>
<feature type="signal peptide" evidence="1">
    <location>
        <begin position="1"/>
        <end position="31"/>
    </location>
</feature>
<name>A0A1K2CKV2_STRAR</name>
<feature type="chain" id="PRO_5012069066" evidence="1">
    <location>
        <begin position="32"/>
        <end position="101"/>
    </location>
</feature>
<reference evidence="2 3" key="1">
    <citation type="submission" date="2016-11" db="EMBL/GenBank/DDBJ databases">
        <authorList>
            <person name="Jaros S."/>
            <person name="Januszkiewicz K."/>
            <person name="Wedrychowicz H."/>
        </authorList>
    </citation>
    <scope>NUCLEOTIDE SEQUENCE [LARGE SCALE GENOMIC DNA]</scope>
    <source>
        <strain evidence="2 3">OK807</strain>
    </source>
</reference>
<evidence type="ECO:0000313" key="2">
    <source>
        <dbReference type="EMBL" id="SFY11414.1"/>
    </source>
</evidence>
<dbReference type="EMBL" id="FPJO01000011">
    <property type="protein sequence ID" value="SFY11414.1"/>
    <property type="molecule type" value="Genomic_DNA"/>
</dbReference>